<keyword evidence="2" id="KW-1227">Viral tail protein</keyword>
<evidence type="ECO:0000256" key="2">
    <source>
        <dbReference type="ARBA" id="ARBA00022732"/>
    </source>
</evidence>
<evidence type="ECO:0000313" key="5">
    <source>
        <dbReference type="EMBL" id="QDH46494.1"/>
    </source>
</evidence>
<dbReference type="EMBL" id="MK838112">
    <property type="protein sequence ID" value="QDH46494.1"/>
    <property type="molecule type" value="Genomic_DNA"/>
</dbReference>
<keyword evidence="2" id="KW-0946">Virion</keyword>
<feature type="region of interest" description="Disordered" evidence="3">
    <location>
        <begin position="1"/>
        <end position="22"/>
    </location>
</feature>
<name>A0A513ZZN9_9CAUD</name>
<evidence type="ECO:0000259" key="4">
    <source>
        <dbReference type="PROSITE" id="PS51688"/>
    </source>
</evidence>
<keyword evidence="6" id="KW-1185">Reference proteome</keyword>
<dbReference type="Proteomes" id="UP000319466">
    <property type="component" value="Segment"/>
</dbReference>
<dbReference type="InterPro" id="IPR030392">
    <property type="entry name" value="S74_ICA"/>
</dbReference>
<reference evidence="5 6" key="1">
    <citation type="submission" date="2019-04" db="EMBL/GenBank/DDBJ databases">
        <title>Novel bacteriophages capable of disrupting biofilms from clinical strains of Aeromonas hydrophila with intrinsic antibiotic resistance.</title>
        <authorList>
            <person name="Kabwe M."/>
            <person name="Brown T.L."/>
            <person name="Speirs L."/>
            <person name="Ku H."/>
            <person name="Leach M."/>
            <person name="Chan H.T."/>
            <person name="Petrovski S."/>
            <person name="Lock P."/>
            <person name="Tucci J."/>
        </authorList>
    </citation>
    <scope>NUCLEOTIDE SEQUENCE [LARGE SCALE GENOMIC DNA]</scope>
</reference>
<feature type="compositionally biased region" description="Low complexity" evidence="3">
    <location>
        <begin position="10"/>
        <end position="20"/>
    </location>
</feature>
<organism evidence="5 6">
    <name type="scientific">Aeromonas phage LAh_6</name>
    <dbReference type="NCBI Taxonomy" id="2591030"/>
    <lineage>
        <taxon>Viruses</taxon>
        <taxon>Duplodnaviria</taxon>
        <taxon>Heunggongvirae</taxon>
        <taxon>Uroviricota</taxon>
        <taxon>Caudoviricetes</taxon>
        <taxon>Grimontviridae</taxon>
        <taxon>Lahexavirus</taxon>
        <taxon>Lahexavirus LAh6</taxon>
    </lineage>
</organism>
<gene>
    <name evidence="5" type="ORF">LAh6_21</name>
</gene>
<evidence type="ECO:0000256" key="3">
    <source>
        <dbReference type="SAM" id="MobiDB-lite"/>
    </source>
</evidence>
<protein>
    <submittedName>
        <fullName evidence="5">Putative DNA injection protein</fullName>
    </submittedName>
</protein>
<evidence type="ECO:0000256" key="1">
    <source>
        <dbReference type="ARBA" id="ARBA00004328"/>
    </source>
</evidence>
<proteinExistence type="predicted"/>
<dbReference type="PROSITE" id="PS51688">
    <property type="entry name" value="ICA"/>
    <property type="match status" value="1"/>
</dbReference>
<sequence length="402" mass="41423">MGKLFGGGSSSSSQTSTSESKPWETAIPYLKDILANADKLFDSQGGINAEFIDKKLADLTPEMQTAVKDMISSSDFKQLAGNLTQASQEGLGGIGVGANTAKDAASGKLNISSDQINDLAKSLYQGDMVQSQVDQLGKNVREQLKGEIQGVNQQAVGAGSMGSSRAGVAEGVAKGKAADAISSGSAAIQNQAIQDAMNKAMTIAGGNVATQMQGGQNAGQLGLGSGQLQSGLGSIYNQALQNQLQGAGILQNQAQGQADVDWFNKVGQQGAGWDQLSKLLGVVGPIGGMGGSGTQTGTSTGGKQSMFNQMLGLGSTAGGIMQGMGSMGWSDASLKKKVKKTGKKGKDTTYKWEWNDAAEKRLGLKGKAEGVLAQDVAKKNPDAVKRDQMSGKLMVDYEKVGK</sequence>
<evidence type="ECO:0000313" key="6">
    <source>
        <dbReference type="Proteomes" id="UP000319466"/>
    </source>
</evidence>
<accession>A0A513ZZN9</accession>
<feature type="domain" description="Peptidase S74" evidence="4">
    <location>
        <begin position="330"/>
        <end position="402"/>
    </location>
</feature>
<comment type="subcellular location">
    <subcellularLocation>
        <location evidence="1">Virion</location>
    </subcellularLocation>
</comment>
<dbReference type="GO" id="GO:0098015">
    <property type="term" value="C:virus tail"/>
    <property type="evidence" value="ECO:0007669"/>
    <property type="project" value="UniProtKB-KW"/>
</dbReference>